<sequence>MTAALPNLPIAEADQLARQQVEHHRQQMSTWRQARARRIAQERATGRTVADIAADIGVHQQVVYELLREAKKAS</sequence>
<reference evidence="1 2" key="1">
    <citation type="submission" date="2012-02" db="EMBL/GenBank/DDBJ databases">
        <title>Complete genome sequence of Actinoplanes missouriensis 431 (= NBRC 102363).</title>
        <authorList>
            <person name="Ohnishi Y."/>
            <person name="Ishikawa J."/>
            <person name="Sekine M."/>
            <person name="Hosoyama A."/>
            <person name="Harada T."/>
            <person name="Narita H."/>
            <person name="Hata T."/>
            <person name="Konno Y."/>
            <person name="Tutikane K."/>
            <person name="Fujita N."/>
            <person name="Horinouchi S."/>
            <person name="Hayakawa M."/>
        </authorList>
    </citation>
    <scope>NUCLEOTIDE SEQUENCE [LARGE SCALE GENOMIC DNA]</scope>
    <source>
        <strain evidence="2">ATCC 14538 / DSM 43046 / CBS 188.64 / JCM 3121 / NBRC 102363 / NCIMB 12654 / NRRL B-3342 / UNCC 431</strain>
    </source>
</reference>
<dbReference type="EMBL" id="AP012319">
    <property type="protein sequence ID" value="BAL87208.1"/>
    <property type="molecule type" value="Genomic_DNA"/>
</dbReference>
<evidence type="ECO:0000313" key="1">
    <source>
        <dbReference type="EMBL" id="BAL87208.1"/>
    </source>
</evidence>
<dbReference type="HOGENOM" id="CLU_2679385_0_0_11"/>
<dbReference type="KEGG" id="ams:AMIS_19880"/>
<protein>
    <submittedName>
        <fullName evidence="1">Uncharacterized protein</fullName>
    </submittedName>
</protein>
<accession>I0H2H1</accession>
<dbReference type="AlphaFoldDB" id="I0H2H1"/>
<keyword evidence="2" id="KW-1185">Reference proteome</keyword>
<dbReference type="PATRIC" id="fig|512565.3.peg.1994"/>
<dbReference type="Proteomes" id="UP000007882">
    <property type="component" value="Chromosome"/>
</dbReference>
<dbReference type="RefSeq" id="WP_014442103.1">
    <property type="nucleotide sequence ID" value="NC_017093.1"/>
</dbReference>
<evidence type="ECO:0000313" key="2">
    <source>
        <dbReference type="Proteomes" id="UP000007882"/>
    </source>
</evidence>
<proteinExistence type="predicted"/>
<dbReference type="STRING" id="512565.AMIS_19880"/>
<gene>
    <name evidence="1" type="ordered locus">AMIS_19880</name>
</gene>
<name>I0H2H1_ACTM4</name>
<organism evidence="1 2">
    <name type="scientific">Actinoplanes missouriensis (strain ATCC 14538 / DSM 43046 / CBS 188.64 / JCM 3121 / NBRC 102363 / NCIMB 12654 / NRRL B-3342 / UNCC 431)</name>
    <dbReference type="NCBI Taxonomy" id="512565"/>
    <lineage>
        <taxon>Bacteria</taxon>
        <taxon>Bacillati</taxon>
        <taxon>Actinomycetota</taxon>
        <taxon>Actinomycetes</taxon>
        <taxon>Micromonosporales</taxon>
        <taxon>Micromonosporaceae</taxon>
        <taxon>Actinoplanes</taxon>
    </lineage>
</organism>